<dbReference type="InterPro" id="IPR029787">
    <property type="entry name" value="Nucleotide_cyclase"/>
</dbReference>
<dbReference type="Pfam" id="PF01590">
    <property type="entry name" value="GAF"/>
    <property type="match status" value="1"/>
</dbReference>
<feature type="domain" description="PAS" evidence="3">
    <location>
        <begin position="58"/>
        <end position="92"/>
    </location>
</feature>
<dbReference type="InterPro" id="IPR029016">
    <property type="entry name" value="GAF-like_dom_sf"/>
</dbReference>
<proteinExistence type="predicted"/>
<feature type="domain" description="PAC" evidence="4">
    <location>
        <begin position="96"/>
        <end position="149"/>
    </location>
</feature>
<dbReference type="GO" id="GO:1902201">
    <property type="term" value="P:negative regulation of bacterial-type flagellum-dependent cell motility"/>
    <property type="evidence" value="ECO:0007669"/>
    <property type="project" value="TreeGrafter"/>
</dbReference>
<gene>
    <name evidence="6" type="ORF">EXM22_03515</name>
</gene>
<evidence type="ECO:0000259" key="3">
    <source>
        <dbReference type="PROSITE" id="PS50112"/>
    </source>
</evidence>
<dbReference type="SMART" id="SM00065">
    <property type="entry name" value="GAF"/>
    <property type="match status" value="1"/>
</dbReference>
<dbReference type="SUPFAM" id="SSF55781">
    <property type="entry name" value="GAF domain-like"/>
    <property type="match status" value="1"/>
</dbReference>
<dbReference type="InterPro" id="IPR000160">
    <property type="entry name" value="GGDEF_dom"/>
</dbReference>
<dbReference type="SMART" id="SM00267">
    <property type="entry name" value="GGDEF"/>
    <property type="match status" value="1"/>
</dbReference>
<dbReference type="Proteomes" id="UP000324209">
    <property type="component" value="Chromosome"/>
</dbReference>
<dbReference type="InterPro" id="IPR050469">
    <property type="entry name" value="Diguanylate_Cyclase"/>
</dbReference>
<evidence type="ECO:0000313" key="6">
    <source>
        <dbReference type="EMBL" id="QEN07098.1"/>
    </source>
</evidence>
<dbReference type="GO" id="GO:0043709">
    <property type="term" value="P:cell adhesion involved in single-species biofilm formation"/>
    <property type="evidence" value="ECO:0007669"/>
    <property type="project" value="TreeGrafter"/>
</dbReference>
<evidence type="ECO:0000259" key="5">
    <source>
        <dbReference type="PROSITE" id="PS50887"/>
    </source>
</evidence>
<dbReference type="CDD" id="cd01949">
    <property type="entry name" value="GGDEF"/>
    <property type="match status" value="1"/>
</dbReference>
<evidence type="ECO:0000256" key="2">
    <source>
        <dbReference type="ARBA" id="ARBA00034247"/>
    </source>
</evidence>
<dbReference type="EMBL" id="CP036150">
    <property type="protein sequence ID" value="QEN07098.1"/>
    <property type="molecule type" value="Genomic_DNA"/>
</dbReference>
<dbReference type="GO" id="GO:0005886">
    <property type="term" value="C:plasma membrane"/>
    <property type="evidence" value="ECO:0007669"/>
    <property type="project" value="TreeGrafter"/>
</dbReference>
<dbReference type="PANTHER" id="PTHR45138:SF9">
    <property type="entry name" value="DIGUANYLATE CYCLASE DGCM-RELATED"/>
    <property type="match status" value="1"/>
</dbReference>
<dbReference type="InterPro" id="IPR000014">
    <property type="entry name" value="PAS"/>
</dbReference>
<dbReference type="PANTHER" id="PTHR45138">
    <property type="entry name" value="REGULATORY COMPONENTS OF SENSORY TRANSDUCTION SYSTEM"/>
    <property type="match status" value="1"/>
</dbReference>
<evidence type="ECO:0000256" key="1">
    <source>
        <dbReference type="ARBA" id="ARBA00012528"/>
    </source>
</evidence>
<dbReference type="AlphaFoldDB" id="A0A5C1QIG8"/>
<feature type="domain" description="GGDEF" evidence="5">
    <location>
        <begin position="354"/>
        <end position="484"/>
    </location>
</feature>
<dbReference type="SUPFAM" id="SSF55073">
    <property type="entry name" value="Nucleotide cyclase"/>
    <property type="match status" value="1"/>
</dbReference>
<dbReference type="InterPro" id="IPR003018">
    <property type="entry name" value="GAF"/>
</dbReference>
<dbReference type="RefSeq" id="WP_149485180.1">
    <property type="nucleotide sequence ID" value="NZ_CP036150.1"/>
</dbReference>
<dbReference type="PROSITE" id="PS50112">
    <property type="entry name" value="PAS"/>
    <property type="match status" value="1"/>
</dbReference>
<dbReference type="InterPro" id="IPR013655">
    <property type="entry name" value="PAS_fold_3"/>
</dbReference>
<dbReference type="SMART" id="SM00086">
    <property type="entry name" value="PAC"/>
    <property type="match status" value="1"/>
</dbReference>
<organism evidence="6 7">
    <name type="scientific">Oceanispirochaeta crateris</name>
    <dbReference type="NCBI Taxonomy" id="2518645"/>
    <lineage>
        <taxon>Bacteria</taxon>
        <taxon>Pseudomonadati</taxon>
        <taxon>Spirochaetota</taxon>
        <taxon>Spirochaetia</taxon>
        <taxon>Spirochaetales</taxon>
        <taxon>Spirochaetaceae</taxon>
        <taxon>Oceanispirochaeta</taxon>
    </lineage>
</organism>
<dbReference type="GO" id="GO:0052621">
    <property type="term" value="F:diguanylate cyclase activity"/>
    <property type="evidence" value="ECO:0007669"/>
    <property type="project" value="UniProtKB-EC"/>
</dbReference>
<dbReference type="EC" id="2.7.7.65" evidence="1"/>
<sequence length="484" mass="55271">MFGEIKFSYISKDLNMPLGPSGEIPIRVFRKSLRKLGVFLHNYLTGESFPNELWSSWGYSDEELAKNHWIQILHPDDAVRIKEAMRLVHEGKEYLYDEIYRVRTKSGDYRWISSTGNFISRNEKGEGELYLGADRDITELKLTEERLSEALHLAQSRSCMIESLMEACAAVTSVLEYKDSIEMILKKSQQVIPYDCATVQLLQDNRLIVVGARGWENEESIIGLELPLSANFPNSKVIQEQQGMILHDFSSFDEPDIPIFNKNHSSWIGVPLVFNEKVLGLLSCNRMNSKHFDADHLEMTRVFGGFIAIALNNAQLHEEMKQLANTDSLTGLHTRRWFYESGQRLLNQSHRHHWPLAVIMMDLDDFKSINDVYGHQMGDDVLVEVSRIIKAVTRKSDLLCRYGGEEFSIILPETDLDVAKILAERILVSIESLKFEGLDQEVTISIGISVKIQGKKNVIDDLMSAADEALYLAKRRGKNRWASL</sequence>
<protein>
    <recommendedName>
        <fullName evidence="1">diguanylate cyclase</fullName>
        <ecNumber evidence="1">2.7.7.65</ecNumber>
    </recommendedName>
</protein>
<evidence type="ECO:0000259" key="4">
    <source>
        <dbReference type="PROSITE" id="PS50113"/>
    </source>
</evidence>
<dbReference type="KEGG" id="ock:EXM22_03515"/>
<dbReference type="InterPro" id="IPR035965">
    <property type="entry name" value="PAS-like_dom_sf"/>
</dbReference>
<comment type="catalytic activity">
    <reaction evidence="2">
        <text>2 GTP = 3',3'-c-di-GMP + 2 diphosphate</text>
        <dbReference type="Rhea" id="RHEA:24898"/>
        <dbReference type="ChEBI" id="CHEBI:33019"/>
        <dbReference type="ChEBI" id="CHEBI:37565"/>
        <dbReference type="ChEBI" id="CHEBI:58805"/>
        <dbReference type="EC" id="2.7.7.65"/>
    </reaction>
</comment>
<dbReference type="OrthoDB" id="9779586at2"/>
<dbReference type="NCBIfam" id="TIGR00254">
    <property type="entry name" value="GGDEF"/>
    <property type="match status" value="1"/>
</dbReference>
<dbReference type="FunFam" id="3.30.70.270:FF:000001">
    <property type="entry name" value="Diguanylate cyclase domain protein"/>
    <property type="match status" value="1"/>
</dbReference>
<dbReference type="Gene3D" id="3.30.450.20">
    <property type="entry name" value="PAS domain"/>
    <property type="match status" value="1"/>
</dbReference>
<accession>A0A5C1QIG8</accession>
<keyword evidence="7" id="KW-1185">Reference proteome</keyword>
<dbReference type="PROSITE" id="PS50113">
    <property type="entry name" value="PAC"/>
    <property type="match status" value="1"/>
</dbReference>
<dbReference type="InterPro" id="IPR043128">
    <property type="entry name" value="Rev_trsase/Diguanyl_cyclase"/>
</dbReference>
<dbReference type="PROSITE" id="PS50887">
    <property type="entry name" value="GGDEF"/>
    <property type="match status" value="1"/>
</dbReference>
<evidence type="ECO:0000313" key="7">
    <source>
        <dbReference type="Proteomes" id="UP000324209"/>
    </source>
</evidence>
<dbReference type="Pfam" id="PF00990">
    <property type="entry name" value="GGDEF"/>
    <property type="match status" value="1"/>
</dbReference>
<dbReference type="Gene3D" id="3.30.450.40">
    <property type="match status" value="1"/>
</dbReference>
<dbReference type="CDD" id="cd00130">
    <property type="entry name" value="PAS"/>
    <property type="match status" value="1"/>
</dbReference>
<dbReference type="InterPro" id="IPR001610">
    <property type="entry name" value="PAC"/>
</dbReference>
<name>A0A5C1QIG8_9SPIO</name>
<dbReference type="SUPFAM" id="SSF55785">
    <property type="entry name" value="PYP-like sensor domain (PAS domain)"/>
    <property type="match status" value="1"/>
</dbReference>
<dbReference type="Gene3D" id="3.30.70.270">
    <property type="match status" value="1"/>
</dbReference>
<dbReference type="Pfam" id="PF08447">
    <property type="entry name" value="PAS_3"/>
    <property type="match status" value="1"/>
</dbReference>
<reference evidence="6 7" key="1">
    <citation type="submission" date="2019-02" db="EMBL/GenBank/DDBJ databases">
        <title>Complete Genome Sequence and Methylome Analysis of free living Spirochaetas.</title>
        <authorList>
            <person name="Fomenkov A."/>
            <person name="Dubinina G."/>
            <person name="Leshcheva N."/>
            <person name="Mikheeva N."/>
            <person name="Grabovich M."/>
            <person name="Vincze T."/>
            <person name="Roberts R.J."/>
        </authorList>
    </citation>
    <scope>NUCLEOTIDE SEQUENCE [LARGE SCALE GENOMIC DNA]</scope>
    <source>
        <strain evidence="6 7">K2</strain>
    </source>
</reference>
<dbReference type="InterPro" id="IPR000700">
    <property type="entry name" value="PAS-assoc_C"/>
</dbReference>
<dbReference type="NCBIfam" id="TIGR00229">
    <property type="entry name" value="sensory_box"/>
    <property type="match status" value="1"/>
</dbReference>